<dbReference type="Gene3D" id="3.40.190.290">
    <property type="match status" value="1"/>
</dbReference>
<dbReference type="Proteomes" id="UP000070434">
    <property type="component" value="Unassembled WGS sequence"/>
</dbReference>
<evidence type="ECO:0000313" key="6">
    <source>
        <dbReference type="EMBL" id="KWZ32390.1"/>
    </source>
</evidence>
<keyword evidence="2" id="KW-0805">Transcription regulation</keyword>
<evidence type="ECO:0000256" key="3">
    <source>
        <dbReference type="ARBA" id="ARBA00023125"/>
    </source>
</evidence>
<evidence type="ECO:0000259" key="5">
    <source>
        <dbReference type="PROSITE" id="PS50931"/>
    </source>
</evidence>
<proteinExistence type="inferred from homology"/>
<dbReference type="GO" id="GO:0003677">
    <property type="term" value="F:DNA binding"/>
    <property type="evidence" value="ECO:0007669"/>
    <property type="project" value="UniProtKB-KW"/>
</dbReference>
<organism evidence="6 7">
    <name type="scientific">Burkholderia anthina</name>
    <dbReference type="NCBI Taxonomy" id="179879"/>
    <lineage>
        <taxon>Bacteria</taxon>
        <taxon>Pseudomonadati</taxon>
        <taxon>Pseudomonadota</taxon>
        <taxon>Betaproteobacteria</taxon>
        <taxon>Burkholderiales</taxon>
        <taxon>Burkholderiaceae</taxon>
        <taxon>Burkholderia</taxon>
        <taxon>Burkholderia cepacia complex</taxon>
    </lineage>
</organism>
<protein>
    <submittedName>
        <fullName evidence="6">LysR family transcriptional regulator</fullName>
    </submittedName>
</protein>
<evidence type="ECO:0000256" key="1">
    <source>
        <dbReference type="ARBA" id="ARBA00009437"/>
    </source>
</evidence>
<dbReference type="GO" id="GO:0003700">
    <property type="term" value="F:DNA-binding transcription factor activity"/>
    <property type="evidence" value="ECO:0007669"/>
    <property type="project" value="InterPro"/>
</dbReference>
<comment type="similarity">
    <text evidence="1">Belongs to the LysR transcriptional regulatory family.</text>
</comment>
<dbReference type="InterPro" id="IPR036388">
    <property type="entry name" value="WH-like_DNA-bd_sf"/>
</dbReference>
<dbReference type="PANTHER" id="PTHR30537">
    <property type="entry name" value="HTH-TYPE TRANSCRIPTIONAL REGULATOR"/>
    <property type="match status" value="1"/>
</dbReference>
<dbReference type="AlphaFoldDB" id="A0AAW3PUH5"/>
<gene>
    <name evidence="6" type="ORF">WS64_25055</name>
</gene>
<name>A0AAW3PUH5_9BURK</name>
<reference evidence="6 7" key="1">
    <citation type="submission" date="2015-11" db="EMBL/GenBank/DDBJ databases">
        <authorList>
            <person name="Sahl J."/>
            <person name="Wagner D."/>
            <person name="Keim P."/>
        </authorList>
    </citation>
    <scope>NUCLEOTIDE SEQUENCE [LARGE SCALE GENOMIC DNA]</scope>
    <source>
        <strain evidence="6 7">AZ-4-2-10-S1-D7</strain>
    </source>
</reference>
<dbReference type="CDD" id="cd08422">
    <property type="entry name" value="PBP2_CrgA_like"/>
    <property type="match status" value="1"/>
</dbReference>
<sequence>MDQLLAMRVYRSLVEAKGFSAAADRLDTTHSTVSRQLKLLEASLGVQLVNRNTRHFSLTPAGERYYDACVEILERVAAAAEDVTDTPGQPSGVLRVSMPLSVGTLEMPAWLPAFRTAYPDIRLDVSCSDRFVNLIGEGFDVALRISSELPDSDLVAKTLAISDEILVAAPDYVARRGLPRTPAELAKHDLLAYSGGDDRISWRVAPPNGAPVTVRLDGPLRIDAITALHAAALGGLGIGAFTHHTVSNDIAHGRLVPILPGHTLAKRRYYALYPKSRHVPPKVRAFVDFVAALYGTHAGGDGQ</sequence>
<dbReference type="SUPFAM" id="SSF46785">
    <property type="entry name" value="Winged helix' DNA-binding domain"/>
    <property type="match status" value="1"/>
</dbReference>
<dbReference type="SUPFAM" id="SSF53850">
    <property type="entry name" value="Periplasmic binding protein-like II"/>
    <property type="match status" value="1"/>
</dbReference>
<dbReference type="FunFam" id="1.10.10.10:FF:000001">
    <property type="entry name" value="LysR family transcriptional regulator"/>
    <property type="match status" value="1"/>
</dbReference>
<dbReference type="PANTHER" id="PTHR30537:SF5">
    <property type="entry name" value="HTH-TYPE TRANSCRIPTIONAL ACTIVATOR TTDR-RELATED"/>
    <property type="match status" value="1"/>
</dbReference>
<dbReference type="Pfam" id="PF03466">
    <property type="entry name" value="LysR_substrate"/>
    <property type="match status" value="1"/>
</dbReference>
<comment type="caution">
    <text evidence="6">The sequence shown here is derived from an EMBL/GenBank/DDBJ whole genome shotgun (WGS) entry which is preliminary data.</text>
</comment>
<dbReference type="Gene3D" id="1.10.10.10">
    <property type="entry name" value="Winged helix-like DNA-binding domain superfamily/Winged helix DNA-binding domain"/>
    <property type="match status" value="1"/>
</dbReference>
<accession>A0AAW3PUH5</accession>
<keyword evidence="4" id="KW-0804">Transcription</keyword>
<evidence type="ECO:0000256" key="2">
    <source>
        <dbReference type="ARBA" id="ARBA00023015"/>
    </source>
</evidence>
<feature type="domain" description="HTH lysR-type" evidence="5">
    <location>
        <begin position="1"/>
        <end position="59"/>
    </location>
</feature>
<dbReference type="InterPro" id="IPR058163">
    <property type="entry name" value="LysR-type_TF_proteobact-type"/>
</dbReference>
<dbReference type="RefSeq" id="WP_060968035.1">
    <property type="nucleotide sequence ID" value="NZ_LNJP01000003.1"/>
</dbReference>
<evidence type="ECO:0000313" key="7">
    <source>
        <dbReference type="Proteomes" id="UP000070434"/>
    </source>
</evidence>
<dbReference type="InterPro" id="IPR005119">
    <property type="entry name" value="LysR_subst-bd"/>
</dbReference>
<dbReference type="InterPro" id="IPR000847">
    <property type="entry name" value="LysR_HTH_N"/>
</dbReference>
<keyword evidence="3" id="KW-0238">DNA-binding</keyword>
<dbReference type="EMBL" id="LNJP01000003">
    <property type="protein sequence ID" value="KWZ32390.1"/>
    <property type="molecule type" value="Genomic_DNA"/>
</dbReference>
<evidence type="ECO:0000256" key="4">
    <source>
        <dbReference type="ARBA" id="ARBA00023163"/>
    </source>
</evidence>
<dbReference type="InterPro" id="IPR036390">
    <property type="entry name" value="WH_DNA-bd_sf"/>
</dbReference>
<dbReference type="PROSITE" id="PS50931">
    <property type="entry name" value="HTH_LYSR"/>
    <property type="match status" value="1"/>
</dbReference>
<dbReference type="Pfam" id="PF00126">
    <property type="entry name" value="HTH_1"/>
    <property type="match status" value="1"/>
</dbReference>